<keyword evidence="2" id="KW-1185">Reference proteome</keyword>
<organism evidence="1 2">
    <name type="scientific">Ahniella affigens</name>
    <dbReference type="NCBI Taxonomy" id="2021234"/>
    <lineage>
        <taxon>Bacteria</taxon>
        <taxon>Pseudomonadati</taxon>
        <taxon>Pseudomonadota</taxon>
        <taxon>Gammaproteobacteria</taxon>
        <taxon>Lysobacterales</taxon>
        <taxon>Rhodanobacteraceae</taxon>
        <taxon>Ahniella</taxon>
    </lineage>
</organism>
<dbReference type="KEGG" id="xba:C7S18_04355"/>
<dbReference type="Proteomes" id="UP000241074">
    <property type="component" value="Chromosome"/>
</dbReference>
<reference evidence="1 2" key="1">
    <citation type="submission" date="2018-03" db="EMBL/GenBank/DDBJ databases">
        <title>Ahniella affigens gen. nov., sp. nov., a gammaproteobacterium isolated from sandy soil near a stream.</title>
        <authorList>
            <person name="Ko Y."/>
            <person name="Kim J.-H."/>
        </authorList>
    </citation>
    <scope>NUCLEOTIDE SEQUENCE [LARGE SCALE GENOMIC DNA]</scope>
    <source>
        <strain evidence="1 2">D13</strain>
    </source>
</reference>
<dbReference type="RefSeq" id="WP_106890402.1">
    <property type="nucleotide sequence ID" value="NZ_CP027860.1"/>
</dbReference>
<sequence length="258" mass="29222">MLQTLFRNYQLVRQVIPHPKWFANLSGIHVSVADNVLRETRKVSTRHILRISHAFAIPEALLQCRLLGDLDPNEPGNRMRQQWLRRQLDLQGGVRQAALQYPGLGVKTMARLMKPDAIVSPIQCELVAQHTGWFLDPGLLHSPDRSADGRQAQDLLSWLRLAHHCQSNVAPLPPRTRVLELAVPAELRYADRSFERLQAAIARHELDARVSAHREWLKATVLEGLRSGAFNFEQARRLDTSLRGQKPTPPAWVPPQAA</sequence>
<proteinExistence type="predicted"/>
<dbReference type="AlphaFoldDB" id="A0A2P1PNQ4"/>
<protein>
    <submittedName>
        <fullName evidence="1">Uncharacterized protein</fullName>
    </submittedName>
</protein>
<accession>A0A2P1PNQ4</accession>
<reference evidence="1 2" key="2">
    <citation type="submission" date="2018-03" db="EMBL/GenBank/DDBJ databases">
        <authorList>
            <person name="Keele B.F."/>
        </authorList>
    </citation>
    <scope>NUCLEOTIDE SEQUENCE [LARGE SCALE GENOMIC DNA]</scope>
    <source>
        <strain evidence="1 2">D13</strain>
    </source>
</reference>
<evidence type="ECO:0000313" key="1">
    <source>
        <dbReference type="EMBL" id="AVP96473.1"/>
    </source>
</evidence>
<evidence type="ECO:0000313" key="2">
    <source>
        <dbReference type="Proteomes" id="UP000241074"/>
    </source>
</evidence>
<name>A0A2P1PNQ4_9GAMM</name>
<gene>
    <name evidence="1" type="ORF">C7S18_04355</name>
</gene>
<dbReference type="EMBL" id="CP027860">
    <property type="protein sequence ID" value="AVP96473.1"/>
    <property type="molecule type" value="Genomic_DNA"/>
</dbReference>